<dbReference type="Gene3D" id="3.30.420.10">
    <property type="entry name" value="Ribonuclease H-like superfamily/Ribonuclease H"/>
    <property type="match status" value="1"/>
</dbReference>
<sequence length="293" mass="33124">MIVVSLSNCPPHLRGSLTKWLEEIDTCVYVGHVPARVRDAIWKQITSELENGRAAMVFSARNEQHMDFRVYNSEWEPIDFDGIKLILRPSASYRTQATDSQSWRSTTSGIRMAKCANAHHTEDFPHSYIIVDVETTGLSIETDRMIEIGALRVVDDEVADEYSVLIAVNIPIPENIENLTGITNALVQQSGIDEKKAVSGFLDFAGGAIILSYNIRFDYGFLRTACRHHELPPLYNKSFDVAELARRIIYDLENYKLSTLASYFSVSTEGAHRAIADCQTTKRIYDKLIEKKK</sequence>
<accession>A0A644ZXR7</accession>
<dbReference type="GO" id="GO:0045004">
    <property type="term" value="P:DNA replication proofreading"/>
    <property type="evidence" value="ECO:0007669"/>
    <property type="project" value="TreeGrafter"/>
</dbReference>
<dbReference type="SMART" id="SM00479">
    <property type="entry name" value="EXOIII"/>
    <property type="match status" value="1"/>
</dbReference>
<dbReference type="AlphaFoldDB" id="A0A644ZXR7"/>
<dbReference type="EMBL" id="VSSQ01010994">
    <property type="protein sequence ID" value="MPM45725.1"/>
    <property type="molecule type" value="Genomic_DNA"/>
</dbReference>
<dbReference type="NCBIfam" id="TIGR01873">
    <property type="entry name" value="cas_CT1978"/>
    <property type="match status" value="1"/>
</dbReference>
<dbReference type="PANTHER" id="PTHR30231">
    <property type="entry name" value="DNA POLYMERASE III SUBUNIT EPSILON"/>
    <property type="match status" value="1"/>
</dbReference>
<evidence type="ECO:0000259" key="1">
    <source>
        <dbReference type="SMART" id="SM00479"/>
    </source>
</evidence>
<keyword evidence="2" id="KW-0548">Nucleotidyltransferase</keyword>
<dbReference type="Pfam" id="PF09707">
    <property type="entry name" value="Cas_Cas2CT1978"/>
    <property type="match status" value="1"/>
</dbReference>
<dbReference type="Gene3D" id="3.30.70.240">
    <property type="match status" value="1"/>
</dbReference>
<comment type="caution">
    <text evidence="2">The sequence shown here is derived from an EMBL/GenBank/DDBJ whole genome shotgun (WGS) entry which is preliminary data.</text>
</comment>
<gene>
    <name evidence="2" type="primary">polC_41</name>
    <name evidence="2" type="ORF">SDC9_92416</name>
</gene>
<dbReference type="FunFam" id="3.30.420.10:FF:000045">
    <property type="entry name" value="3'-5' exonuclease DinG"/>
    <property type="match status" value="1"/>
</dbReference>
<dbReference type="InterPro" id="IPR006054">
    <property type="entry name" value="DnaQ"/>
</dbReference>
<reference evidence="2" key="1">
    <citation type="submission" date="2019-08" db="EMBL/GenBank/DDBJ databases">
        <authorList>
            <person name="Kucharzyk K."/>
            <person name="Murdoch R.W."/>
            <person name="Higgins S."/>
            <person name="Loffler F."/>
        </authorList>
    </citation>
    <scope>NUCLEOTIDE SEQUENCE</scope>
</reference>
<name>A0A644ZXR7_9ZZZZ</name>
<dbReference type="GO" id="GO:0005829">
    <property type="term" value="C:cytosol"/>
    <property type="evidence" value="ECO:0007669"/>
    <property type="project" value="TreeGrafter"/>
</dbReference>
<dbReference type="SUPFAM" id="SSF53098">
    <property type="entry name" value="Ribonuclease H-like"/>
    <property type="match status" value="1"/>
</dbReference>
<dbReference type="GO" id="GO:0003887">
    <property type="term" value="F:DNA-directed DNA polymerase activity"/>
    <property type="evidence" value="ECO:0007669"/>
    <property type="project" value="UniProtKB-EC"/>
</dbReference>
<dbReference type="CDD" id="cd06127">
    <property type="entry name" value="DEDDh"/>
    <property type="match status" value="1"/>
</dbReference>
<proteinExistence type="predicted"/>
<feature type="domain" description="Exonuclease" evidence="1">
    <location>
        <begin position="127"/>
        <end position="293"/>
    </location>
</feature>
<dbReference type="GO" id="GO:0008408">
    <property type="term" value="F:3'-5' exonuclease activity"/>
    <property type="evidence" value="ECO:0007669"/>
    <property type="project" value="TreeGrafter"/>
</dbReference>
<dbReference type="GO" id="GO:0003677">
    <property type="term" value="F:DNA binding"/>
    <property type="evidence" value="ECO:0007669"/>
    <property type="project" value="InterPro"/>
</dbReference>
<dbReference type="InterPro" id="IPR010152">
    <property type="entry name" value="CRISPR-assoc_prot_Cas2_sub"/>
</dbReference>
<dbReference type="InterPro" id="IPR013520">
    <property type="entry name" value="Ribonucl_H"/>
</dbReference>
<dbReference type="PANTHER" id="PTHR30231:SF41">
    <property type="entry name" value="DNA POLYMERASE III SUBUNIT EPSILON"/>
    <property type="match status" value="1"/>
</dbReference>
<dbReference type="NCBIfam" id="TIGR00573">
    <property type="entry name" value="dnaq"/>
    <property type="match status" value="1"/>
</dbReference>
<dbReference type="InterPro" id="IPR012337">
    <property type="entry name" value="RNaseH-like_sf"/>
</dbReference>
<dbReference type="EC" id="2.7.7.7" evidence="2"/>
<protein>
    <submittedName>
        <fullName evidence="2">DNA polymerase III PolC-type</fullName>
        <ecNumber evidence="2">2.7.7.7</ecNumber>
    </submittedName>
</protein>
<dbReference type="InterPro" id="IPR036397">
    <property type="entry name" value="RNaseH_sf"/>
</dbReference>
<dbReference type="Pfam" id="PF00929">
    <property type="entry name" value="RNase_T"/>
    <property type="match status" value="1"/>
</dbReference>
<keyword evidence="2" id="KW-0808">Transferase</keyword>
<dbReference type="CDD" id="cd09755">
    <property type="entry name" value="Cas2_I-E"/>
    <property type="match status" value="1"/>
</dbReference>
<organism evidence="2">
    <name type="scientific">bioreactor metagenome</name>
    <dbReference type="NCBI Taxonomy" id="1076179"/>
    <lineage>
        <taxon>unclassified sequences</taxon>
        <taxon>metagenomes</taxon>
        <taxon>ecological metagenomes</taxon>
    </lineage>
</organism>
<evidence type="ECO:0000313" key="2">
    <source>
        <dbReference type="EMBL" id="MPM45725.1"/>
    </source>
</evidence>